<gene>
    <name evidence="2" type="ORF">EV186_106419</name>
</gene>
<reference evidence="2 3" key="1">
    <citation type="submission" date="2019-03" db="EMBL/GenBank/DDBJ databases">
        <title>Genomic Encyclopedia of Type Strains, Phase IV (KMG-IV): sequencing the most valuable type-strain genomes for metagenomic binning, comparative biology and taxonomic classification.</title>
        <authorList>
            <person name="Goeker M."/>
        </authorList>
    </citation>
    <scope>NUCLEOTIDE SEQUENCE [LARGE SCALE GENOMIC DNA]</scope>
    <source>
        <strain evidence="2 3">DSM 45361</strain>
    </source>
</reference>
<evidence type="ECO:0000313" key="2">
    <source>
        <dbReference type="EMBL" id="TDP94025.1"/>
    </source>
</evidence>
<feature type="transmembrane region" description="Helical" evidence="1">
    <location>
        <begin position="74"/>
        <end position="94"/>
    </location>
</feature>
<dbReference type="AlphaFoldDB" id="A0A4R6S5L3"/>
<keyword evidence="1" id="KW-1133">Transmembrane helix</keyword>
<accession>A0A4R6S5L3</accession>
<dbReference type="EMBL" id="SNXZ01000006">
    <property type="protein sequence ID" value="TDP94025.1"/>
    <property type="molecule type" value="Genomic_DNA"/>
</dbReference>
<comment type="caution">
    <text evidence="2">The sequence shown here is derived from an EMBL/GenBank/DDBJ whole genome shotgun (WGS) entry which is preliminary data.</text>
</comment>
<keyword evidence="3" id="KW-1185">Reference proteome</keyword>
<dbReference type="Proteomes" id="UP000295444">
    <property type="component" value="Unassembled WGS sequence"/>
</dbReference>
<feature type="transmembrane region" description="Helical" evidence="1">
    <location>
        <begin position="129"/>
        <end position="150"/>
    </location>
</feature>
<organism evidence="2 3">
    <name type="scientific">Labedaea rhizosphaerae</name>
    <dbReference type="NCBI Taxonomy" id="598644"/>
    <lineage>
        <taxon>Bacteria</taxon>
        <taxon>Bacillati</taxon>
        <taxon>Actinomycetota</taxon>
        <taxon>Actinomycetes</taxon>
        <taxon>Pseudonocardiales</taxon>
        <taxon>Pseudonocardiaceae</taxon>
        <taxon>Labedaea</taxon>
    </lineage>
</organism>
<dbReference type="RefSeq" id="WP_133852997.1">
    <property type="nucleotide sequence ID" value="NZ_SNXZ01000006.1"/>
</dbReference>
<keyword evidence="1" id="KW-0812">Transmembrane</keyword>
<sequence length="166" mass="17392">MTGEPKPWRLKDSLQAGLVVCFPTAPIILGLAFALGPWYAWILAFPGVILLTVAISLVATVIRGHRAITGPLTAIGLLILAAAGAGLIWFGIMVNLHNAPCDPEVSQCVTVINGVARGESTESTGSQQFGTFLLSLVAILPGLLLLVVSARVTGHLIRRRSSSVDS</sequence>
<feature type="transmembrane region" description="Helical" evidence="1">
    <location>
        <begin position="41"/>
        <end position="62"/>
    </location>
</feature>
<feature type="transmembrane region" description="Helical" evidence="1">
    <location>
        <begin position="16"/>
        <end position="35"/>
    </location>
</feature>
<evidence type="ECO:0000256" key="1">
    <source>
        <dbReference type="SAM" id="Phobius"/>
    </source>
</evidence>
<proteinExistence type="predicted"/>
<name>A0A4R6S5L3_LABRH</name>
<dbReference type="OrthoDB" id="5198114at2"/>
<evidence type="ECO:0000313" key="3">
    <source>
        <dbReference type="Proteomes" id="UP000295444"/>
    </source>
</evidence>
<protein>
    <submittedName>
        <fullName evidence="2">Uncharacterized protein</fullName>
    </submittedName>
</protein>
<keyword evidence="1" id="KW-0472">Membrane</keyword>